<dbReference type="Proteomes" id="UP000001639">
    <property type="component" value="Segment"/>
</dbReference>
<dbReference type="GeneID" id="11117582"/>
<proteinExistence type="predicted"/>
<evidence type="ECO:0000256" key="1">
    <source>
        <dbReference type="SAM" id="Phobius"/>
    </source>
</evidence>
<feature type="transmembrane region" description="Helical" evidence="1">
    <location>
        <begin position="7"/>
        <end position="29"/>
    </location>
</feature>
<keyword evidence="1" id="KW-0472">Membrane</keyword>
<dbReference type="EMBL" id="HM997019">
    <property type="protein sequence ID" value="AEK82030.1"/>
    <property type="molecule type" value="Genomic_DNA"/>
</dbReference>
<dbReference type="KEGG" id="vg:11117582"/>
<keyword evidence="1" id="KW-1133">Transmembrane helix</keyword>
<protein>
    <submittedName>
        <fullName evidence="2">Uncharacterized protein</fullName>
    </submittedName>
</protein>
<feature type="transmembrane region" description="Helical" evidence="1">
    <location>
        <begin position="35"/>
        <end position="55"/>
    </location>
</feature>
<sequence length="57" mass="6122">MITACRLFGYSSVATFGVTLFMTFILYMVGLPNSAVSIAITGCIFGLIQGIIWGLNQ</sequence>
<keyword evidence="3" id="KW-1185">Reference proteome</keyword>
<evidence type="ECO:0000313" key="2">
    <source>
        <dbReference type="EMBL" id="AEK82030.1"/>
    </source>
</evidence>
<evidence type="ECO:0000313" key="3">
    <source>
        <dbReference type="Proteomes" id="UP000001639"/>
    </source>
</evidence>
<accession>G0X548</accession>
<organism evidence="2 3">
    <name type="scientific">Salmonella phage 7-11</name>
    <dbReference type="NCBI Taxonomy" id="1054968"/>
    <lineage>
        <taxon>Viruses</taxon>
        <taxon>Duplodnaviria</taxon>
        <taxon>Heunggongvirae</taxon>
        <taxon>Uroviricota</taxon>
        <taxon>Caudoviricetes</taxon>
        <taxon>Grimontviridae</taxon>
        <taxon>Moazamivirus</taxon>
        <taxon>Moazamivirus 711</taxon>
    </lineage>
</organism>
<name>G0X548_9CAUD</name>
<dbReference type="RefSeq" id="YP_004782490.1">
    <property type="nucleotide sequence ID" value="NC_015938.1"/>
</dbReference>
<keyword evidence="1" id="KW-0812">Transmembrane</keyword>
<reference evidence="2 3" key="1">
    <citation type="journal article" date="2011" name="Arch. Virol.">
        <title>The genome sequence of enterobacterial phage 7-11, which possesses an unusually elongated head.</title>
        <authorList>
            <person name="Kropinski A.M."/>
            <person name="Lingohr E.J."/>
            <person name="Ackermann H.W."/>
        </authorList>
    </citation>
    <scope>NUCLEOTIDE SEQUENCE [LARGE SCALE GENOMIC DNA]</scope>
</reference>